<accession>A0ABQ1ZNE7</accession>
<dbReference type="Proteomes" id="UP000605427">
    <property type="component" value="Unassembled WGS sequence"/>
</dbReference>
<feature type="domain" description="DUF3592" evidence="2">
    <location>
        <begin position="39"/>
        <end position="104"/>
    </location>
</feature>
<evidence type="ECO:0000313" key="3">
    <source>
        <dbReference type="EMBL" id="GGH70342.1"/>
    </source>
</evidence>
<name>A0ABQ1ZNE7_9BACL</name>
<keyword evidence="1" id="KW-0472">Membrane</keyword>
<gene>
    <name evidence="3" type="ORF">GCM10007362_06370</name>
</gene>
<evidence type="ECO:0000256" key="1">
    <source>
        <dbReference type="SAM" id="Phobius"/>
    </source>
</evidence>
<keyword evidence="1" id="KW-0812">Transmembrane</keyword>
<protein>
    <recommendedName>
        <fullName evidence="2">DUF3592 domain-containing protein</fullName>
    </recommendedName>
</protein>
<comment type="caution">
    <text evidence="3">The sequence shown here is derived from an EMBL/GenBank/DDBJ whole genome shotgun (WGS) entry which is preliminary data.</text>
</comment>
<proteinExistence type="predicted"/>
<evidence type="ECO:0000259" key="2">
    <source>
        <dbReference type="Pfam" id="PF12158"/>
    </source>
</evidence>
<dbReference type="RefSeq" id="WP_172238958.1">
    <property type="nucleotide sequence ID" value="NZ_BMDD01000001.1"/>
</dbReference>
<keyword evidence="1" id="KW-1133">Transmembrane helix</keyword>
<dbReference type="EMBL" id="BMDD01000001">
    <property type="protein sequence ID" value="GGH70342.1"/>
    <property type="molecule type" value="Genomic_DNA"/>
</dbReference>
<sequence>MEGWGNERLFWALGALFIVFGIYSGFRRRKLAKSEHTVTGEILRYEELPDTGLNRGSTGINYHPVVRFKTASGIVEHVSRVGSSMRSQTSGGQVKVHYNPEDPSMFEMLNDSDTLRKQTLPIVVGVVFLALGAALSF</sequence>
<keyword evidence="4" id="KW-1185">Reference proteome</keyword>
<organism evidence="3 4">
    <name type="scientific">Saccharibacillus endophyticus</name>
    <dbReference type="NCBI Taxonomy" id="2060666"/>
    <lineage>
        <taxon>Bacteria</taxon>
        <taxon>Bacillati</taxon>
        <taxon>Bacillota</taxon>
        <taxon>Bacilli</taxon>
        <taxon>Bacillales</taxon>
        <taxon>Paenibacillaceae</taxon>
        <taxon>Saccharibacillus</taxon>
    </lineage>
</organism>
<feature type="transmembrane region" description="Helical" evidence="1">
    <location>
        <begin position="6"/>
        <end position="26"/>
    </location>
</feature>
<evidence type="ECO:0000313" key="4">
    <source>
        <dbReference type="Proteomes" id="UP000605427"/>
    </source>
</evidence>
<dbReference type="Pfam" id="PF12158">
    <property type="entry name" value="DUF3592"/>
    <property type="match status" value="1"/>
</dbReference>
<dbReference type="InterPro" id="IPR021994">
    <property type="entry name" value="DUF3592"/>
</dbReference>
<reference evidence="4" key="1">
    <citation type="journal article" date="2019" name="Int. J. Syst. Evol. Microbiol.">
        <title>The Global Catalogue of Microorganisms (GCM) 10K type strain sequencing project: providing services to taxonomists for standard genome sequencing and annotation.</title>
        <authorList>
            <consortium name="The Broad Institute Genomics Platform"/>
            <consortium name="The Broad Institute Genome Sequencing Center for Infectious Disease"/>
            <person name="Wu L."/>
            <person name="Ma J."/>
        </authorList>
    </citation>
    <scope>NUCLEOTIDE SEQUENCE [LARGE SCALE GENOMIC DNA]</scope>
    <source>
        <strain evidence="4">CCM 8702</strain>
    </source>
</reference>
<feature type="transmembrane region" description="Helical" evidence="1">
    <location>
        <begin position="119"/>
        <end position="136"/>
    </location>
</feature>